<dbReference type="Pfam" id="PF03969">
    <property type="entry name" value="AFG1_ATPase"/>
    <property type="match status" value="1"/>
</dbReference>
<keyword evidence="1" id="KW-0547">Nucleotide-binding</keyword>
<dbReference type="GO" id="GO:0005737">
    <property type="term" value="C:cytoplasm"/>
    <property type="evidence" value="ECO:0007669"/>
    <property type="project" value="TreeGrafter"/>
</dbReference>
<dbReference type="PANTHER" id="PTHR12169">
    <property type="entry name" value="ATPASE N2B"/>
    <property type="match status" value="1"/>
</dbReference>
<dbReference type="InterPro" id="IPR027417">
    <property type="entry name" value="P-loop_NTPase"/>
</dbReference>
<dbReference type="InterPro" id="IPR005654">
    <property type="entry name" value="ATPase_AFG1-like"/>
</dbReference>
<evidence type="ECO:0000256" key="2">
    <source>
        <dbReference type="ARBA" id="ARBA00022840"/>
    </source>
</evidence>
<accession>A0A5J6L2W9</accession>
<gene>
    <name evidence="3" type="ORF">F6J85_07330</name>
</gene>
<keyword evidence="3" id="KW-0131">Cell cycle</keyword>
<dbReference type="GO" id="GO:0005524">
    <property type="term" value="F:ATP binding"/>
    <property type="evidence" value="ECO:0007669"/>
    <property type="project" value="UniProtKB-KW"/>
</dbReference>
<keyword evidence="3" id="KW-0132">Cell division</keyword>
<dbReference type="GO" id="GO:0032153">
    <property type="term" value="C:cell division site"/>
    <property type="evidence" value="ECO:0007669"/>
    <property type="project" value="TreeGrafter"/>
</dbReference>
<keyword evidence="4" id="KW-1185">Reference proteome</keyword>
<dbReference type="GO" id="GO:0051301">
    <property type="term" value="P:cell division"/>
    <property type="evidence" value="ECO:0007669"/>
    <property type="project" value="UniProtKB-KW"/>
</dbReference>
<dbReference type="SUPFAM" id="SSF52540">
    <property type="entry name" value="P-loop containing nucleoside triphosphate hydrolases"/>
    <property type="match status" value="1"/>
</dbReference>
<dbReference type="NCBIfam" id="NF040713">
    <property type="entry name" value="ZapE"/>
    <property type="match status" value="1"/>
</dbReference>
<dbReference type="KEGG" id="mlz:F6J85_07330"/>
<dbReference type="Gene3D" id="3.40.50.300">
    <property type="entry name" value="P-loop containing nucleotide triphosphate hydrolases"/>
    <property type="match status" value="1"/>
</dbReference>
<keyword evidence="2" id="KW-0067">ATP-binding</keyword>
<dbReference type="AlphaFoldDB" id="A0A5J6L2W9"/>
<evidence type="ECO:0000313" key="4">
    <source>
        <dbReference type="Proteomes" id="UP000325516"/>
    </source>
</evidence>
<dbReference type="EMBL" id="CP044232">
    <property type="protein sequence ID" value="QEW02933.1"/>
    <property type="molecule type" value="Genomic_DNA"/>
</dbReference>
<name>A0A5J6L2W9_9MICO</name>
<dbReference type="Proteomes" id="UP000325516">
    <property type="component" value="Chromosome"/>
</dbReference>
<dbReference type="PANTHER" id="PTHR12169:SF6">
    <property type="entry name" value="AFG1-LIKE ATPASE"/>
    <property type="match status" value="1"/>
</dbReference>
<dbReference type="GO" id="GO:0016887">
    <property type="term" value="F:ATP hydrolysis activity"/>
    <property type="evidence" value="ECO:0007669"/>
    <property type="project" value="InterPro"/>
</dbReference>
<reference evidence="4" key="1">
    <citation type="submission" date="2019-09" db="EMBL/GenBank/DDBJ databases">
        <title>Mumia zhuanghuii sp. nov. isolated from the intestinal contents of plateau pika (Ochotona curzoniae) in the Qinghai-Tibet plateau of China.</title>
        <authorList>
            <person name="Tian Z."/>
        </authorList>
    </citation>
    <scope>NUCLEOTIDE SEQUENCE [LARGE SCALE GENOMIC DNA]</scope>
    <source>
        <strain evidence="4">L-031</strain>
    </source>
</reference>
<proteinExistence type="predicted"/>
<protein>
    <submittedName>
        <fullName evidence="3">Cell division protein ZapE</fullName>
    </submittedName>
</protein>
<evidence type="ECO:0000313" key="3">
    <source>
        <dbReference type="EMBL" id="QEW02933.1"/>
    </source>
</evidence>
<dbReference type="RefSeq" id="WP_150924447.1">
    <property type="nucleotide sequence ID" value="NZ_CP044232.1"/>
</dbReference>
<sequence length="346" mass="38196">MGLGIHRRTTNEPNNIARASSGPFRAALGDSGITFDNAQIAAIDALSTPVRHGYYLWGDVGRGKSLISETYFAAIPTDRKRRFHFHDFFRDLQAQITREREPLERSLRRLLGNARAVFFDEFHVHDVADGVYLSATLKSVLDDGILVLATSNYAPEDLMPNPLYHERFRPAIDIIRTELEVVHLGEGQDYRLKHAAATRGFGTGTWRTQTPVANDTPAIELNAAGHIISARGVEGDTAVFTFSDLCAQPLGVAQYLWLAQQFRAITLISVPDLASVDRDPLARFANLIDVLYDRDIPLHVSAAGERSRILEASEPPRDAKRIASRLSTLTLAQAGPLVRNVSGNCT</sequence>
<evidence type="ECO:0000256" key="1">
    <source>
        <dbReference type="ARBA" id="ARBA00022741"/>
    </source>
</evidence>
<organism evidence="3 4">
    <name type="scientific">Microbacterium lushaniae</name>
    <dbReference type="NCBI Taxonomy" id="2614639"/>
    <lineage>
        <taxon>Bacteria</taxon>
        <taxon>Bacillati</taxon>
        <taxon>Actinomycetota</taxon>
        <taxon>Actinomycetes</taxon>
        <taxon>Micrococcales</taxon>
        <taxon>Microbacteriaceae</taxon>
        <taxon>Microbacterium</taxon>
    </lineage>
</organism>